<sequence length="294" mass="33787">MEIIVPNVTPFTKDNRIDKDRLKEHLENLIEKGIDIIFINGTTGMGPSLSAEEKKEILNISYDVTGKIIFQLGGLNLDDTLNLLQYSRDFDIIGVASYSPYYYPQLPSKWVIRYFKTLVEKSPHPVYVYNFPAATGFDMNYELMKQIDGLAGLKDTNDNFVHSLQYKRFLNIKVYNGSDYLTVQSLTYLDGTVTAGGNYMPELLSLQKKLVSEGKINDAFEVQKTYYKFLDIARKYGQMSAHYILVKELQGYDVGYPREPLYPLTEDEIKQLEADVKEIKNEYTFILDKYGITS</sequence>
<dbReference type="GO" id="GO:0008840">
    <property type="term" value="F:4-hydroxy-tetrahydrodipicolinate synthase activity"/>
    <property type="evidence" value="ECO:0007669"/>
    <property type="project" value="TreeGrafter"/>
</dbReference>
<feature type="active site" description="Proton donor/acceptor" evidence="7">
    <location>
        <position position="129"/>
    </location>
</feature>
<feature type="active site" description="Schiff-base intermediate with substrate" evidence="7">
    <location>
        <position position="154"/>
    </location>
</feature>
<dbReference type="OrthoDB" id="350860at2157"/>
<evidence type="ECO:0000256" key="8">
    <source>
        <dbReference type="PIRSR" id="PIRSR001365-2"/>
    </source>
</evidence>
<comment type="subunit">
    <text evidence="6">Homotetramer; dimer of dimers.</text>
</comment>
<proteinExistence type="inferred from homology"/>
<keyword evidence="3" id="KW-0704">Schiff base</keyword>
<keyword evidence="11" id="KW-1185">Reference proteome</keyword>
<evidence type="ECO:0000256" key="6">
    <source>
        <dbReference type="ARBA" id="ARBA00044762"/>
    </source>
</evidence>
<dbReference type="KEGG" id="abri:DFR85_02045"/>
<evidence type="ECO:0000313" key="11">
    <source>
        <dbReference type="Proteomes" id="UP000248044"/>
    </source>
</evidence>
<dbReference type="InterPro" id="IPR002220">
    <property type="entry name" value="DapA-like"/>
</dbReference>
<feature type="binding site" evidence="8">
    <location>
        <position position="43"/>
    </location>
    <ligand>
        <name>pyruvate</name>
        <dbReference type="ChEBI" id="CHEBI:15361"/>
    </ligand>
</feature>
<dbReference type="PIRSF" id="PIRSF001365">
    <property type="entry name" value="DHDPS"/>
    <property type="match status" value="1"/>
</dbReference>
<dbReference type="Gene3D" id="3.20.20.70">
    <property type="entry name" value="Aldolase class I"/>
    <property type="match status" value="1"/>
</dbReference>
<dbReference type="SUPFAM" id="SSF51569">
    <property type="entry name" value="Aldolase"/>
    <property type="match status" value="1"/>
</dbReference>
<feature type="coiled-coil region" evidence="9">
    <location>
        <begin position="262"/>
        <end position="289"/>
    </location>
</feature>
<evidence type="ECO:0000256" key="3">
    <source>
        <dbReference type="ARBA" id="ARBA00023270"/>
    </source>
</evidence>
<evidence type="ECO:0000256" key="1">
    <source>
        <dbReference type="ARBA" id="ARBA00004736"/>
    </source>
</evidence>
<evidence type="ECO:0000256" key="7">
    <source>
        <dbReference type="PIRSR" id="PIRSR001365-1"/>
    </source>
</evidence>
<dbReference type="AlphaFoldDB" id="A0A2U9IC23"/>
<dbReference type="InterPro" id="IPR013785">
    <property type="entry name" value="Aldolase_TIM"/>
</dbReference>
<gene>
    <name evidence="10" type="ORF">DFR85_02045</name>
</gene>
<comment type="pathway">
    <text evidence="1">Carbohydrate acid metabolism; 2-dehydro-3-deoxy-D-gluconate degradation; D-glyceraldehyde 3-phosphate and pyruvate from 2-dehydro-3-deoxy-D-gluconate: step 2/2.</text>
</comment>
<evidence type="ECO:0000256" key="2">
    <source>
        <dbReference type="ARBA" id="ARBA00023239"/>
    </source>
</evidence>
<organism evidence="10 11">
    <name type="scientific">Acidianus brierleyi</name>
    <dbReference type="NCBI Taxonomy" id="41673"/>
    <lineage>
        <taxon>Archaea</taxon>
        <taxon>Thermoproteota</taxon>
        <taxon>Thermoprotei</taxon>
        <taxon>Sulfolobales</taxon>
        <taxon>Sulfolobaceae</taxon>
        <taxon>Acidianus</taxon>
    </lineage>
</organism>
<keyword evidence="9" id="KW-0175">Coiled coil</keyword>
<protein>
    <submittedName>
        <fullName evidence="10">2-dehydro-3-deoxyphosphogluconate aldolase</fullName>
    </submittedName>
</protein>
<dbReference type="GO" id="GO:0008675">
    <property type="term" value="F:2-dehydro-3-deoxy-phosphogluconate aldolase activity"/>
    <property type="evidence" value="ECO:0007669"/>
    <property type="project" value="UniProtKB-ARBA"/>
</dbReference>
<accession>A0A2U9IC23</accession>
<evidence type="ECO:0000256" key="9">
    <source>
        <dbReference type="SAM" id="Coils"/>
    </source>
</evidence>
<dbReference type="RefSeq" id="WP_110269455.1">
    <property type="nucleotide sequence ID" value="NZ_CP029289.2"/>
</dbReference>
<evidence type="ECO:0000313" key="10">
    <source>
        <dbReference type="EMBL" id="AWR93571.1"/>
    </source>
</evidence>
<dbReference type="InterPro" id="IPR053415">
    <property type="entry name" value="ED_pathway_aldolase"/>
</dbReference>
<dbReference type="NCBIfam" id="NF040954">
    <property type="entry name" value="Arch_KDGaldase"/>
    <property type="match status" value="1"/>
</dbReference>
<evidence type="ECO:0000256" key="4">
    <source>
        <dbReference type="ARBA" id="ARBA00023277"/>
    </source>
</evidence>
<evidence type="ECO:0000256" key="5">
    <source>
        <dbReference type="ARBA" id="ARBA00044756"/>
    </source>
</evidence>
<dbReference type="PANTHER" id="PTHR12128:SF66">
    <property type="entry name" value="4-HYDROXY-2-OXOGLUTARATE ALDOLASE, MITOCHONDRIAL"/>
    <property type="match status" value="1"/>
</dbReference>
<name>A0A2U9IC23_9CREN</name>
<comment type="similarity">
    <text evidence="5">Belongs to the DapA family. KDPG aldolase subfamily.</text>
</comment>
<dbReference type="SMART" id="SM01130">
    <property type="entry name" value="DHDPS"/>
    <property type="match status" value="1"/>
</dbReference>
<keyword evidence="2" id="KW-0456">Lyase</keyword>
<feature type="binding site" evidence="8">
    <location>
        <position position="193"/>
    </location>
    <ligand>
        <name>pyruvate</name>
        <dbReference type="ChEBI" id="CHEBI:15361"/>
    </ligand>
</feature>
<dbReference type="Proteomes" id="UP000248044">
    <property type="component" value="Chromosome"/>
</dbReference>
<dbReference type="PRINTS" id="PR00146">
    <property type="entry name" value="DHPICSNTHASE"/>
</dbReference>
<dbReference type="EMBL" id="CP029289">
    <property type="protein sequence ID" value="AWR93571.1"/>
    <property type="molecule type" value="Genomic_DNA"/>
</dbReference>
<dbReference type="GeneID" id="36830899"/>
<dbReference type="Pfam" id="PF00701">
    <property type="entry name" value="DHDPS"/>
    <property type="match status" value="1"/>
</dbReference>
<dbReference type="PANTHER" id="PTHR12128">
    <property type="entry name" value="DIHYDRODIPICOLINATE SYNTHASE"/>
    <property type="match status" value="1"/>
</dbReference>
<keyword evidence="4" id="KW-0119">Carbohydrate metabolism</keyword>
<reference evidence="10 11" key="1">
    <citation type="submission" date="2018-05" db="EMBL/GenBank/DDBJ databases">
        <title>Complete Genome Sequences of Extremely Thermoacidophilic, Metal-Mobilizing Type-Strain Members of the Archaeal Family Sulfolobaceae: Acidianus brierleyi DSM-1651T, Acidianus sulfidivorans DSM-18786T, Metallosphaera hakonensis DSM-7519T, and Metallosphaera prunae DSM-10039T.</title>
        <authorList>
            <person name="Counts J.A."/>
            <person name="Kelly R.M."/>
        </authorList>
    </citation>
    <scope>NUCLEOTIDE SEQUENCE [LARGE SCALE GENOMIC DNA]</scope>
    <source>
        <strain evidence="10 11">DSM 1651</strain>
    </source>
</reference>